<organism evidence="1">
    <name type="scientific">Blastocystis hominis</name>
    <dbReference type="NCBI Taxonomy" id="12968"/>
    <lineage>
        <taxon>Eukaryota</taxon>
        <taxon>Sar</taxon>
        <taxon>Stramenopiles</taxon>
        <taxon>Bigyra</taxon>
        <taxon>Opalozoa</taxon>
        <taxon>Opalinata</taxon>
        <taxon>Blastocystidae</taxon>
        <taxon>Blastocystis</taxon>
    </lineage>
</organism>
<protein>
    <submittedName>
        <fullName evidence="1">Uncharacterized protein</fullName>
    </submittedName>
</protein>
<dbReference type="GeneID" id="24922194"/>
<dbReference type="RefSeq" id="XP_012894088.1">
    <property type="nucleotide sequence ID" value="XM_013038634.1"/>
</dbReference>
<keyword evidence="3" id="KW-1185">Reference proteome</keyword>
<evidence type="ECO:0000313" key="3">
    <source>
        <dbReference type="Proteomes" id="UP000008312"/>
    </source>
</evidence>
<sequence length="162" mass="19085">MEEEEDIFAFDSLFYTEPNSREQAKVSLVDQVFQRKLYFCPTHVIYPSTHTLDRLHAKILVDTIDSEYIRFFYGTPLCSRSRVCDIVQFHEYLIVLSRKGACQAYDCRSYRRHMFLNPSKFDIIQTVFVNHLNDQLIIVSYHCVDGKNVLQCRSVTAELTLR</sequence>
<accession>D8LVY5</accession>
<evidence type="ECO:0000313" key="1">
    <source>
        <dbReference type="EMBL" id="CBK19974.2"/>
    </source>
</evidence>
<dbReference type="PANTHER" id="PTHR31789:SF1">
    <property type="entry name" value="OS05G0482600 PROTEIN"/>
    <property type="match status" value="1"/>
</dbReference>
<dbReference type="GeneID" id="24922183"/>
<dbReference type="InParanoid" id="D8LVY5"/>
<reference evidence="1" key="1">
    <citation type="submission" date="2010-02" db="EMBL/GenBank/DDBJ databases">
        <title>Sequencing and annotation of the Blastocystis hominis genome.</title>
        <authorList>
            <person name="Wincker P."/>
        </authorList>
    </citation>
    <scope>NUCLEOTIDE SEQUENCE</scope>
    <source>
        <strain evidence="1">Singapore isolate B</strain>
    </source>
</reference>
<name>D8LVY5_BLAHO</name>
<dbReference type="EMBL" id="FN668638">
    <property type="protein sequence ID" value="CBK19974.2"/>
    <property type="molecule type" value="Genomic_DNA"/>
</dbReference>
<dbReference type="EMBL" id="FN668638">
    <property type="protein sequence ID" value="CBK20040.2"/>
    <property type="molecule type" value="Genomic_DNA"/>
</dbReference>
<proteinExistence type="predicted"/>
<dbReference type="Proteomes" id="UP000008312">
    <property type="component" value="Unassembled WGS sequence"/>
</dbReference>
<dbReference type="PANTHER" id="PTHR31789">
    <property type="entry name" value="OS05G0482600 PROTEIN"/>
    <property type="match status" value="1"/>
</dbReference>
<gene>
    <name evidence="1" type="ORF">GSBLH_T00006058001</name>
    <name evidence="2" type="ORF">GSBLH_T00006069001</name>
</gene>
<dbReference type="RefSeq" id="XP_012894022.1">
    <property type="nucleotide sequence ID" value="XM_013038568.1"/>
</dbReference>
<dbReference type="AlphaFoldDB" id="D8LVY5"/>
<evidence type="ECO:0000313" key="2">
    <source>
        <dbReference type="EMBL" id="CBK20040.2"/>
    </source>
</evidence>
<dbReference type="OrthoDB" id="220839at2759"/>